<dbReference type="AlphaFoldDB" id="A0A4Z2GQS9"/>
<dbReference type="EMBL" id="SRLO01000466">
    <property type="protein sequence ID" value="TNN55084.1"/>
    <property type="molecule type" value="Genomic_DNA"/>
</dbReference>
<evidence type="ECO:0000313" key="3">
    <source>
        <dbReference type="Proteomes" id="UP000314294"/>
    </source>
</evidence>
<sequence length="72" mass="8526">MEHMALLKQMEQRGGEKRLISYEQVMNTKIQSCEINAMSNHVLPLPIHRRELRTQERDRGLRRGHKASEEQT</sequence>
<gene>
    <name evidence="2" type="ORF">EYF80_034713</name>
</gene>
<keyword evidence="3" id="KW-1185">Reference proteome</keyword>
<comment type="caution">
    <text evidence="2">The sequence shown here is derived from an EMBL/GenBank/DDBJ whole genome shotgun (WGS) entry which is preliminary data.</text>
</comment>
<name>A0A4Z2GQS9_9TELE</name>
<accession>A0A4Z2GQS9</accession>
<reference evidence="2 3" key="1">
    <citation type="submission" date="2019-03" db="EMBL/GenBank/DDBJ databases">
        <title>First draft genome of Liparis tanakae, snailfish: a comprehensive survey of snailfish specific genes.</title>
        <authorList>
            <person name="Kim W."/>
            <person name="Song I."/>
            <person name="Jeong J.-H."/>
            <person name="Kim D."/>
            <person name="Kim S."/>
            <person name="Ryu S."/>
            <person name="Song J.Y."/>
            <person name="Lee S.K."/>
        </authorList>
    </citation>
    <scope>NUCLEOTIDE SEQUENCE [LARGE SCALE GENOMIC DNA]</scope>
    <source>
        <tissue evidence="2">Muscle</tissue>
    </source>
</reference>
<evidence type="ECO:0000256" key="1">
    <source>
        <dbReference type="SAM" id="MobiDB-lite"/>
    </source>
</evidence>
<organism evidence="2 3">
    <name type="scientific">Liparis tanakae</name>
    <name type="common">Tanaka's snailfish</name>
    <dbReference type="NCBI Taxonomy" id="230148"/>
    <lineage>
        <taxon>Eukaryota</taxon>
        <taxon>Metazoa</taxon>
        <taxon>Chordata</taxon>
        <taxon>Craniata</taxon>
        <taxon>Vertebrata</taxon>
        <taxon>Euteleostomi</taxon>
        <taxon>Actinopterygii</taxon>
        <taxon>Neopterygii</taxon>
        <taxon>Teleostei</taxon>
        <taxon>Neoteleostei</taxon>
        <taxon>Acanthomorphata</taxon>
        <taxon>Eupercaria</taxon>
        <taxon>Perciformes</taxon>
        <taxon>Cottioidei</taxon>
        <taxon>Cottales</taxon>
        <taxon>Liparidae</taxon>
        <taxon>Liparis</taxon>
    </lineage>
</organism>
<dbReference type="Proteomes" id="UP000314294">
    <property type="component" value="Unassembled WGS sequence"/>
</dbReference>
<protein>
    <submittedName>
        <fullName evidence="2">Uncharacterized protein</fullName>
    </submittedName>
</protein>
<feature type="region of interest" description="Disordered" evidence="1">
    <location>
        <begin position="50"/>
        <end position="72"/>
    </location>
</feature>
<evidence type="ECO:0000313" key="2">
    <source>
        <dbReference type="EMBL" id="TNN55084.1"/>
    </source>
</evidence>
<proteinExistence type="predicted"/>